<organism evidence="1 2">
    <name type="scientific">Cochliobolus carbonum (strain 26-R-13)</name>
    <name type="common">Maize leaf spot fungus</name>
    <name type="synonym">Bipolaris zeicola</name>
    <dbReference type="NCBI Taxonomy" id="930089"/>
    <lineage>
        <taxon>Eukaryota</taxon>
        <taxon>Fungi</taxon>
        <taxon>Dikarya</taxon>
        <taxon>Ascomycota</taxon>
        <taxon>Pezizomycotina</taxon>
        <taxon>Dothideomycetes</taxon>
        <taxon>Pleosporomycetidae</taxon>
        <taxon>Pleosporales</taxon>
        <taxon>Pleosporineae</taxon>
        <taxon>Pleosporaceae</taxon>
        <taxon>Bipolaris</taxon>
    </lineage>
</organism>
<evidence type="ECO:0000313" key="1">
    <source>
        <dbReference type="EMBL" id="EUC27113.1"/>
    </source>
</evidence>
<dbReference type="HOGENOM" id="CLU_3037836_0_0_1"/>
<dbReference type="EMBL" id="KI965002">
    <property type="protein sequence ID" value="EUC27113.1"/>
    <property type="molecule type" value="Genomic_DNA"/>
</dbReference>
<name>W6XNN8_COCC2</name>
<evidence type="ECO:0000313" key="2">
    <source>
        <dbReference type="Proteomes" id="UP000053841"/>
    </source>
</evidence>
<keyword evidence="2" id="KW-1185">Reference proteome</keyword>
<gene>
    <name evidence="1" type="ORF">COCCADRAFT_112539</name>
</gene>
<sequence length="55" mass="6264">DTNQTCYRFASMKITKTILLSRSATLSTLTSFKSSVLDFYSNGYSFVFILTSPYF</sequence>
<reference evidence="1 2" key="1">
    <citation type="journal article" date="2013" name="PLoS Genet.">
        <title>Comparative genome structure, secondary metabolite, and effector coding capacity across Cochliobolus pathogens.</title>
        <authorList>
            <person name="Condon B.J."/>
            <person name="Leng Y."/>
            <person name="Wu D."/>
            <person name="Bushley K.E."/>
            <person name="Ohm R.A."/>
            <person name="Otillar R."/>
            <person name="Martin J."/>
            <person name="Schackwitz W."/>
            <person name="Grimwood J."/>
            <person name="MohdZainudin N."/>
            <person name="Xue C."/>
            <person name="Wang R."/>
            <person name="Manning V.A."/>
            <person name="Dhillon B."/>
            <person name="Tu Z.J."/>
            <person name="Steffenson B.J."/>
            <person name="Salamov A."/>
            <person name="Sun H."/>
            <person name="Lowry S."/>
            <person name="LaButti K."/>
            <person name="Han J."/>
            <person name="Copeland A."/>
            <person name="Lindquist E."/>
            <person name="Barry K."/>
            <person name="Schmutz J."/>
            <person name="Baker S.E."/>
            <person name="Ciuffetti L.M."/>
            <person name="Grigoriev I.V."/>
            <person name="Zhong S."/>
            <person name="Turgeon B.G."/>
        </authorList>
    </citation>
    <scope>NUCLEOTIDE SEQUENCE [LARGE SCALE GENOMIC DNA]</scope>
    <source>
        <strain evidence="1 2">26-R-13</strain>
    </source>
</reference>
<dbReference type="AlphaFoldDB" id="W6XNN8"/>
<feature type="non-terminal residue" evidence="1">
    <location>
        <position position="1"/>
    </location>
</feature>
<dbReference type="GeneID" id="19144465"/>
<dbReference type="RefSeq" id="XP_007718580.1">
    <property type="nucleotide sequence ID" value="XM_007720390.1"/>
</dbReference>
<protein>
    <submittedName>
        <fullName evidence="1">Uncharacterized protein</fullName>
    </submittedName>
</protein>
<accession>W6XNN8</accession>
<proteinExistence type="predicted"/>
<dbReference type="Proteomes" id="UP000053841">
    <property type="component" value="Unassembled WGS sequence"/>
</dbReference>
<dbReference type="KEGG" id="bze:COCCADRAFT_112539"/>